<organism evidence="1 2">
    <name type="scientific">Labilibaculum antarcticum</name>
    <dbReference type="NCBI Taxonomy" id="1717717"/>
    <lineage>
        <taxon>Bacteria</taxon>
        <taxon>Pseudomonadati</taxon>
        <taxon>Bacteroidota</taxon>
        <taxon>Bacteroidia</taxon>
        <taxon>Marinilabiliales</taxon>
        <taxon>Marinifilaceae</taxon>
        <taxon>Labilibaculum</taxon>
    </lineage>
</organism>
<dbReference type="Gene3D" id="3.40.30.10">
    <property type="entry name" value="Glutaredoxin"/>
    <property type="match status" value="1"/>
</dbReference>
<dbReference type="AlphaFoldDB" id="A0A1Y1CPK0"/>
<dbReference type="InterPro" id="IPR036249">
    <property type="entry name" value="Thioredoxin-like_sf"/>
</dbReference>
<dbReference type="Proteomes" id="UP000218267">
    <property type="component" value="Chromosome"/>
</dbReference>
<dbReference type="EMBL" id="AP018042">
    <property type="protein sequence ID" value="BAX82295.1"/>
    <property type="molecule type" value="Genomic_DNA"/>
</dbReference>
<protein>
    <submittedName>
        <fullName evidence="1">Thioredoxin family protein</fullName>
    </submittedName>
</protein>
<reference evidence="1 2" key="1">
    <citation type="journal article" date="2018" name="Mar. Genomics">
        <title>Complete genome sequence of Marinifilaceae bacterium strain SPP2, isolated from the Antarctic marine sediment.</title>
        <authorList>
            <person name="Watanabe M."/>
            <person name="Kojima H."/>
            <person name="Fukui M."/>
        </authorList>
    </citation>
    <scope>NUCLEOTIDE SEQUENCE [LARGE SCALE GENOMIC DNA]</scope>
    <source>
        <strain evidence="1 2">SPP2</strain>
    </source>
</reference>
<sequence length="161" mass="18483">MKIRKIAILVGLLLTFSLTSIGQKPYDPSLNAKQEIAKALSIAKVQGKHVLLQIGGNWCPWCIKMHTYLHTETEITKLLDDNYIFLEVNYSKENKNLDALAELGYPQRFGFPVMIVLNGDGERLHTQNTGNLEQENAYNFEKVKSFLYNWRPDALNPEHYN</sequence>
<evidence type="ECO:0000313" key="1">
    <source>
        <dbReference type="EMBL" id="BAX82295.1"/>
    </source>
</evidence>
<reference evidence="2" key="2">
    <citation type="journal article" date="2020" name="Antonie Van Leeuwenhoek">
        <title>Labilibaculum antarcticum sp. nov., a novel facultative anaerobic, psychrotorelant bacterium isolated from marine sediment of Antarctica.</title>
        <authorList>
            <person name="Watanabe M."/>
            <person name="Kojima H."/>
            <person name="Fukui M."/>
        </authorList>
    </citation>
    <scope>NUCLEOTIDE SEQUENCE [LARGE SCALE GENOMIC DNA]</scope>
    <source>
        <strain evidence="2">SPP2</strain>
    </source>
</reference>
<dbReference type="SUPFAM" id="SSF52833">
    <property type="entry name" value="Thioredoxin-like"/>
    <property type="match status" value="1"/>
</dbReference>
<dbReference type="RefSeq" id="WP_096432476.1">
    <property type="nucleotide sequence ID" value="NZ_AP018042.1"/>
</dbReference>
<dbReference type="OrthoDB" id="195735at2"/>
<dbReference type="KEGG" id="mbas:ALGA_4003"/>
<name>A0A1Y1CPK0_9BACT</name>
<evidence type="ECO:0000313" key="2">
    <source>
        <dbReference type="Proteomes" id="UP000218267"/>
    </source>
</evidence>
<keyword evidence="2" id="KW-1185">Reference proteome</keyword>
<proteinExistence type="predicted"/>
<dbReference type="Pfam" id="PF13899">
    <property type="entry name" value="Thioredoxin_7"/>
    <property type="match status" value="1"/>
</dbReference>
<accession>A0A1Y1CPK0</accession>
<gene>
    <name evidence="1" type="ORF">ALGA_4003</name>
</gene>